<dbReference type="InterPro" id="IPR050707">
    <property type="entry name" value="HTH_MetabolicPath_Reg"/>
</dbReference>
<reference evidence="6 7" key="1">
    <citation type="submission" date="2017-07" db="EMBL/GenBank/DDBJ databases">
        <title>Elstera cyanobacteriorum sp. nov., a novel bacterium isolated from cyanobacterial aggregates in a eutrophic lake.</title>
        <authorList>
            <person name="Cai H."/>
        </authorList>
    </citation>
    <scope>NUCLEOTIDE SEQUENCE [LARGE SCALE GENOMIC DNA]</scope>
    <source>
        <strain evidence="6 7">TH019</strain>
    </source>
</reference>
<dbReference type="GO" id="GO:0003700">
    <property type="term" value="F:DNA-binding transcription factor activity"/>
    <property type="evidence" value="ECO:0007669"/>
    <property type="project" value="TreeGrafter"/>
</dbReference>
<dbReference type="OrthoDB" id="9807558at2"/>
<dbReference type="InterPro" id="IPR014757">
    <property type="entry name" value="Tscrpt_reg_IclR_C"/>
</dbReference>
<dbReference type="Gene3D" id="1.10.10.10">
    <property type="entry name" value="Winged helix-like DNA-binding domain superfamily/Winged helix DNA-binding domain"/>
    <property type="match status" value="1"/>
</dbReference>
<dbReference type="GO" id="GO:0003677">
    <property type="term" value="F:DNA binding"/>
    <property type="evidence" value="ECO:0007669"/>
    <property type="project" value="UniProtKB-KW"/>
</dbReference>
<dbReference type="InterPro" id="IPR036390">
    <property type="entry name" value="WH_DNA-bd_sf"/>
</dbReference>
<dbReference type="AlphaFoldDB" id="A0A255XK80"/>
<dbReference type="InterPro" id="IPR036388">
    <property type="entry name" value="WH-like_DNA-bd_sf"/>
</dbReference>
<dbReference type="SUPFAM" id="SSF55781">
    <property type="entry name" value="GAF domain-like"/>
    <property type="match status" value="1"/>
</dbReference>
<dbReference type="SUPFAM" id="SSF46785">
    <property type="entry name" value="Winged helix' DNA-binding domain"/>
    <property type="match status" value="1"/>
</dbReference>
<dbReference type="PROSITE" id="PS51077">
    <property type="entry name" value="HTH_ICLR"/>
    <property type="match status" value="1"/>
</dbReference>
<dbReference type="PANTHER" id="PTHR30136:SF24">
    <property type="entry name" value="HTH-TYPE TRANSCRIPTIONAL REPRESSOR ALLR"/>
    <property type="match status" value="1"/>
</dbReference>
<keyword evidence="7" id="KW-1185">Reference proteome</keyword>
<dbReference type="Proteomes" id="UP000216361">
    <property type="component" value="Unassembled WGS sequence"/>
</dbReference>
<dbReference type="SMART" id="SM00346">
    <property type="entry name" value="HTH_ICLR"/>
    <property type="match status" value="1"/>
</dbReference>
<accession>A0A255XK80</accession>
<gene>
    <name evidence="6" type="ORF">CHR90_17010</name>
</gene>
<keyword evidence="3" id="KW-0804">Transcription</keyword>
<dbReference type="InterPro" id="IPR029016">
    <property type="entry name" value="GAF-like_dom_sf"/>
</dbReference>
<evidence type="ECO:0000256" key="3">
    <source>
        <dbReference type="ARBA" id="ARBA00023163"/>
    </source>
</evidence>
<evidence type="ECO:0000256" key="1">
    <source>
        <dbReference type="ARBA" id="ARBA00023015"/>
    </source>
</evidence>
<dbReference type="Pfam" id="PF09339">
    <property type="entry name" value="HTH_IclR"/>
    <property type="match status" value="1"/>
</dbReference>
<dbReference type="PROSITE" id="PS51078">
    <property type="entry name" value="ICLR_ED"/>
    <property type="match status" value="1"/>
</dbReference>
<evidence type="ECO:0000259" key="5">
    <source>
        <dbReference type="PROSITE" id="PS51078"/>
    </source>
</evidence>
<evidence type="ECO:0000256" key="2">
    <source>
        <dbReference type="ARBA" id="ARBA00023125"/>
    </source>
</evidence>
<evidence type="ECO:0000313" key="6">
    <source>
        <dbReference type="EMBL" id="OYQ16690.1"/>
    </source>
</evidence>
<dbReference type="FunFam" id="1.10.10.10:FF:000056">
    <property type="entry name" value="IclR family transcriptional regulator"/>
    <property type="match status" value="1"/>
</dbReference>
<dbReference type="PANTHER" id="PTHR30136">
    <property type="entry name" value="HELIX-TURN-HELIX TRANSCRIPTIONAL REGULATOR, ICLR FAMILY"/>
    <property type="match status" value="1"/>
</dbReference>
<sequence length="254" mass="27288">MTDKTGGVQSVERALSLLEKLAAQDEGMRLSDLATEVGLTVSTVHRLLTTLEQRGFVHADPSSKRWHVGRSAFAVGAAFVRQRHFVAPALPYLRRLRDATRETANLGILEDGEVLTLSQVESREITRAISPPGGRVPMLNSGMGKAMLATWDDAAIDGFLAAHRFERKTPRSLGDRAAVLAEIADIRARGYAVDDEEYVPGLRCVAAAVLGPQGEAVCALSVSGLAARMTADRVAETGRRIIALAGEFSGWLRG</sequence>
<evidence type="ECO:0000259" key="4">
    <source>
        <dbReference type="PROSITE" id="PS51077"/>
    </source>
</evidence>
<dbReference type="GO" id="GO:0045892">
    <property type="term" value="P:negative regulation of DNA-templated transcription"/>
    <property type="evidence" value="ECO:0007669"/>
    <property type="project" value="TreeGrafter"/>
</dbReference>
<dbReference type="Pfam" id="PF01614">
    <property type="entry name" value="IclR_C"/>
    <property type="match status" value="1"/>
</dbReference>
<comment type="caution">
    <text evidence="6">The sequence shown here is derived from an EMBL/GenBank/DDBJ whole genome shotgun (WGS) entry which is preliminary data.</text>
</comment>
<keyword evidence="1" id="KW-0805">Transcription regulation</keyword>
<name>A0A255XK80_9PROT</name>
<dbReference type="EMBL" id="NOXS01000035">
    <property type="protein sequence ID" value="OYQ16690.1"/>
    <property type="molecule type" value="Genomic_DNA"/>
</dbReference>
<protein>
    <submittedName>
        <fullName evidence="6">Transcriptional regulator</fullName>
    </submittedName>
</protein>
<keyword evidence="2" id="KW-0238">DNA-binding</keyword>
<proteinExistence type="predicted"/>
<organism evidence="6 7">
    <name type="scientific">Elstera cyanobacteriorum</name>
    <dbReference type="NCBI Taxonomy" id="2022747"/>
    <lineage>
        <taxon>Bacteria</taxon>
        <taxon>Pseudomonadati</taxon>
        <taxon>Pseudomonadota</taxon>
        <taxon>Alphaproteobacteria</taxon>
        <taxon>Rhodospirillales</taxon>
        <taxon>Rhodospirillaceae</taxon>
        <taxon>Elstera</taxon>
    </lineage>
</organism>
<feature type="domain" description="HTH iclR-type" evidence="4">
    <location>
        <begin position="8"/>
        <end position="70"/>
    </location>
</feature>
<dbReference type="InterPro" id="IPR005471">
    <property type="entry name" value="Tscrpt_reg_IclR_N"/>
</dbReference>
<dbReference type="Gene3D" id="3.30.450.40">
    <property type="match status" value="1"/>
</dbReference>
<feature type="domain" description="IclR-ED" evidence="5">
    <location>
        <begin position="71"/>
        <end position="254"/>
    </location>
</feature>
<evidence type="ECO:0000313" key="7">
    <source>
        <dbReference type="Proteomes" id="UP000216361"/>
    </source>
</evidence>
<dbReference type="RefSeq" id="WP_094410327.1">
    <property type="nucleotide sequence ID" value="NZ_BMJZ01000003.1"/>
</dbReference>